<evidence type="ECO:0000313" key="2">
    <source>
        <dbReference type="Proteomes" id="UP000499080"/>
    </source>
</evidence>
<proteinExistence type="predicted"/>
<dbReference type="EMBL" id="BGPR01121127">
    <property type="protein sequence ID" value="GBN20603.1"/>
    <property type="molecule type" value="Genomic_DNA"/>
</dbReference>
<keyword evidence="2" id="KW-1185">Reference proteome</keyword>
<reference evidence="1 2" key="1">
    <citation type="journal article" date="2019" name="Sci. Rep.">
        <title>Orb-weaving spider Araneus ventricosus genome elucidates the spidroin gene catalogue.</title>
        <authorList>
            <person name="Kono N."/>
            <person name="Nakamura H."/>
            <person name="Ohtoshi R."/>
            <person name="Moran D.A.P."/>
            <person name="Shinohara A."/>
            <person name="Yoshida Y."/>
            <person name="Fujiwara M."/>
            <person name="Mori M."/>
            <person name="Tomita M."/>
            <person name="Arakawa K."/>
        </authorList>
    </citation>
    <scope>NUCLEOTIDE SEQUENCE [LARGE SCALE GENOMIC DNA]</scope>
</reference>
<dbReference type="OrthoDB" id="6435573at2759"/>
<dbReference type="Proteomes" id="UP000499080">
    <property type="component" value="Unassembled WGS sequence"/>
</dbReference>
<sequence length="61" mass="7167">VQRAKEVLHSLLYPPLHTRRLGWERLDHSAYSPDLALSDFHLFPALKSALSERYFRSSEEE</sequence>
<comment type="caution">
    <text evidence="1">The sequence shown here is derived from an EMBL/GenBank/DDBJ whole genome shotgun (WGS) entry which is preliminary data.</text>
</comment>
<feature type="non-terminal residue" evidence="1">
    <location>
        <position position="1"/>
    </location>
</feature>
<protein>
    <recommendedName>
        <fullName evidence="3">Mariner Mos1 transposase</fullName>
    </recommendedName>
</protein>
<evidence type="ECO:0000313" key="1">
    <source>
        <dbReference type="EMBL" id="GBN20603.1"/>
    </source>
</evidence>
<organism evidence="1 2">
    <name type="scientific">Araneus ventricosus</name>
    <name type="common">Orbweaver spider</name>
    <name type="synonym">Epeira ventricosa</name>
    <dbReference type="NCBI Taxonomy" id="182803"/>
    <lineage>
        <taxon>Eukaryota</taxon>
        <taxon>Metazoa</taxon>
        <taxon>Ecdysozoa</taxon>
        <taxon>Arthropoda</taxon>
        <taxon>Chelicerata</taxon>
        <taxon>Arachnida</taxon>
        <taxon>Araneae</taxon>
        <taxon>Araneomorphae</taxon>
        <taxon>Entelegynae</taxon>
        <taxon>Araneoidea</taxon>
        <taxon>Araneidae</taxon>
        <taxon>Araneus</taxon>
    </lineage>
</organism>
<dbReference type="Gene3D" id="3.30.420.10">
    <property type="entry name" value="Ribonuclease H-like superfamily/Ribonuclease H"/>
    <property type="match status" value="1"/>
</dbReference>
<dbReference type="GO" id="GO:0003676">
    <property type="term" value="F:nucleic acid binding"/>
    <property type="evidence" value="ECO:0007669"/>
    <property type="project" value="InterPro"/>
</dbReference>
<name>A0A4Y2M2F0_ARAVE</name>
<gene>
    <name evidence="1" type="ORF">AVEN_40384_1</name>
</gene>
<dbReference type="AlphaFoldDB" id="A0A4Y2M2F0"/>
<accession>A0A4Y2M2F0</accession>
<dbReference type="InterPro" id="IPR036397">
    <property type="entry name" value="RNaseH_sf"/>
</dbReference>
<evidence type="ECO:0008006" key="3">
    <source>
        <dbReference type="Google" id="ProtNLM"/>
    </source>
</evidence>